<protein>
    <submittedName>
        <fullName evidence="1">Uncharacterized protein</fullName>
    </submittedName>
</protein>
<gene>
    <name evidence="1" type="ORF">FE697_009560</name>
</gene>
<reference evidence="1 2" key="1">
    <citation type="submission" date="2019-09" db="EMBL/GenBank/DDBJ databases">
        <title>Mumia zhuanghuii sp. nov. isolated from the intestinal contents of plateau pika (Ochotona curzoniae) in the Qinghai-Tibet plateau of China.</title>
        <authorList>
            <person name="Tian Z."/>
        </authorList>
    </citation>
    <scope>NUCLEOTIDE SEQUENCE [LARGE SCALE GENOMIC DNA]</scope>
    <source>
        <strain evidence="2">350</strain>
    </source>
</reference>
<accession>A0A5Q6S0P9</accession>
<sequence length="175" mass="19829">MITQQQTDEIRGWFVGRLPDGLFESVVSVTVDREEIVVIGAIPGPSLGDDASDAERRGAIEGRVREFRERTRAERIEVAREAEHRFDRKVSWGVECEGSRVLFTHLAAPVMTRLRQPDRQVLDTLIAGGVARSRSEALAWCVRLVQKHADTWLDELRDSLENVRRVREQGPDAQS</sequence>
<dbReference type="OrthoDB" id="3290566at2"/>
<dbReference type="RefSeq" id="WP_149769318.1">
    <property type="nucleotide sequence ID" value="NZ_VDFQ02000002.1"/>
</dbReference>
<evidence type="ECO:0000313" key="2">
    <source>
        <dbReference type="Proteomes" id="UP000307768"/>
    </source>
</evidence>
<organism evidence="1 2">
    <name type="scientific">Mumia zhuanghuii</name>
    <dbReference type="NCBI Taxonomy" id="2585211"/>
    <lineage>
        <taxon>Bacteria</taxon>
        <taxon>Bacillati</taxon>
        <taxon>Actinomycetota</taxon>
        <taxon>Actinomycetes</taxon>
        <taxon>Propionibacteriales</taxon>
        <taxon>Nocardioidaceae</taxon>
        <taxon>Mumia</taxon>
    </lineage>
</organism>
<dbReference type="EMBL" id="VDFQ02000002">
    <property type="protein sequence ID" value="KAA1423799.1"/>
    <property type="molecule type" value="Genomic_DNA"/>
</dbReference>
<dbReference type="AlphaFoldDB" id="A0A5Q6S0P9"/>
<dbReference type="Proteomes" id="UP000307768">
    <property type="component" value="Unassembled WGS sequence"/>
</dbReference>
<proteinExistence type="predicted"/>
<name>A0A5Q6S0P9_9ACTN</name>
<comment type="caution">
    <text evidence="1">The sequence shown here is derived from an EMBL/GenBank/DDBJ whole genome shotgun (WGS) entry which is preliminary data.</text>
</comment>
<evidence type="ECO:0000313" key="1">
    <source>
        <dbReference type="EMBL" id="KAA1423799.1"/>
    </source>
</evidence>